<evidence type="ECO:0008006" key="3">
    <source>
        <dbReference type="Google" id="ProtNLM"/>
    </source>
</evidence>
<dbReference type="Proteomes" id="UP001176891">
    <property type="component" value="Unassembled WGS sequence"/>
</dbReference>
<dbReference type="RefSeq" id="WP_303282244.1">
    <property type="nucleotide sequence ID" value="NZ_BAABCZ010000010.1"/>
</dbReference>
<evidence type="ECO:0000313" key="1">
    <source>
        <dbReference type="EMBL" id="MDO5987680.1"/>
    </source>
</evidence>
<organism evidence="1 2">
    <name type="scientific">Flavivirga amylovorans</name>
    <dbReference type="NCBI Taxonomy" id="870486"/>
    <lineage>
        <taxon>Bacteria</taxon>
        <taxon>Pseudomonadati</taxon>
        <taxon>Bacteroidota</taxon>
        <taxon>Flavobacteriia</taxon>
        <taxon>Flavobacteriales</taxon>
        <taxon>Flavobacteriaceae</taxon>
        <taxon>Flavivirga</taxon>
    </lineage>
</organism>
<gene>
    <name evidence="1" type="ORF">Q4Q39_09745</name>
</gene>
<reference evidence="1" key="1">
    <citation type="submission" date="2023-07" db="EMBL/GenBank/DDBJ databases">
        <title>Two novel species in the genus Flavivirga.</title>
        <authorList>
            <person name="Kwon K."/>
        </authorList>
    </citation>
    <scope>NUCLEOTIDE SEQUENCE</scope>
    <source>
        <strain evidence="1">KACC 14157</strain>
    </source>
</reference>
<protein>
    <recommendedName>
        <fullName evidence="3">STAS/SEC14 domain-containing protein</fullName>
    </recommendedName>
</protein>
<name>A0ABT8X190_9FLAO</name>
<comment type="caution">
    <text evidence="1">The sequence shown here is derived from an EMBL/GenBank/DDBJ whole genome shotgun (WGS) entry which is preliminary data.</text>
</comment>
<evidence type="ECO:0000313" key="2">
    <source>
        <dbReference type="Proteomes" id="UP001176891"/>
    </source>
</evidence>
<accession>A0ABT8X190</accession>
<dbReference type="EMBL" id="JAUOEM010000003">
    <property type="protein sequence ID" value="MDO5987680.1"/>
    <property type="molecule type" value="Genomic_DNA"/>
</dbReference>
<proteinExistence type="predicted"/>
<keyword evidence="2" id="KW-1185">Reference proteome</keyword>
<sequence>MKFENSTYCNSISYYKQEMPFGNFYFCEKFIIAELHAGVHFDWSKLELVIKEIIEFYGNDVKLDFISNRINSYSIDPHNWIKIETYNIIEKRAIVYYSKIMYMNASLEKRFSKVKIHPCLSLDEAIEWVQHLKKLNLKN</sequence>